<keyword evidence="3" id="KW-1185">Reference proteome</keyword>
<protein>
    <submittedName>
        <fullName evidence="2">(African queen) hypothetical protein</fullName>
    </submittedName>
</protein>
<proteinExistence type="predicted"/>
<name>A0A8J2QQL9_9NEOP</name>
<dbReference type="AlphaFoldDB" id="A0A8J2QQL9"/>
<feature type="compositionally biased region" description="Basic residues" evidence="1">
    <location>
        <begin position="1"/>
        <end position="18"/>
    </location>
</feature>
<sequence length="73" mass="8401">MKKHNKKRRGRVPRRHVRAQLTGRHALAVTCPAPSHPRRTHPRTPASSSPSHLAFPSSYRLNPHPPRNSYPYH</sequence>
<evidence type="ECO:0000313" key="2">
    <source>
        <dbReference type="EMBL" id="CAG9566778.1"/>
    </source>
</evidence>
<feature type="region of interest" description="Disordered" evidence="1">
    <location>
        <begin position="1"/>
        <end position="73"/>
    </location>
</feature>
<accession>A0A8J2QQL9</accession>
<dbReference type="Proteomes" id="UP000789524">
    <property type="component" value="Unassembled WGS sequence"/>
</dbReference>
<evidence type="ECO:0000313" key="3">
    <source>
        <dbReference type="Proteomes" id="UP000789524"/>
    </source>
</evidence>
<dbReference type="EMBL" id="CAKASE010000057">
    <property type="protein sequence ID" value="CAG9566778.1"/>
    <property type="molecule type" value="Genomic_DNA"/>
</dbReference>
<feature type="compositionally biased region" description="Pro residues" evidence="1">
    <location>
        <begin position="63"/>
        <end position="73"/>
    </location>
</feature>
<reference evidence="2" key="1">
    <citation type="submission" date="2021-09" db="EMBL/GenBank/DDBJ databases">
        <authorList>
            <person name="Martin H S."/>
        </authorList>
    </citation>
    <scope>NUCLEOTIDE SEQUENCE</scope>
</reference>
<comment type="caution">
    <text evidence="2">The sequence shown here is derived from an EMBL/GenBank/DDBJ whole genome shotgun (WGS) entry which is preliminary data.</text>
</comment>
<evidence type="ECO:0000256" key="1">
    <source>
        <dbReference type="SAM" id="MobiDB-lite"/>
    </source>
</evidence>
<feature type="compositionally biased region" description="Low complexity" evidence="1">
    <location>
        <begin position="43"/>
        <end position="58"/>
    </location>
</feature>
<gene>
    <name evidence="2" type="ORF">DCHRY22_LOCUS7369</name>
</gene>
<organism evidence="2 3">
    <name type="scientific">Danaus chrysippus</name>
    <name type="common">African queen</name>
    <dbReference type="NCBI Taxonomy" id="151541"/>
    <lineage>
        <taxon>Eukaryota</taxon>
        <taxon>Metazoa</taxon>
        <taxon>Ecdysozoa</taxon>
        <taxon>Arthropoda</taxon>
        <taxon>Hexapoda</taxon>
        <taxon>Insecta</taxon>
        <taxon>Pterygota</taxon>
        <taxon>Neoptera</taxon>
        <taxon>Endopterygota</taxon>
        <taxon>Lepidoptera</taxon>
        <taxon>Glossata</taxon>
        <taxon>Ditrysia</taxon>
        <taxon>Papilionoidea</taxon>
        <taxon>Nymphalidae</taxon>
        <taxon>Danainae</taxon>
        <taxon>Danaini</taxon>
        <taxon>Danaina</taxon>
        <taxon>Danaus</taxon>
        <taxon>Anosia</taxon>
    </lineage>
</organism>